<keyword evidence="3" id="KW-0489">Methyltransferase</keyword>
<evidence type="ECO:0000313" key="3">
    <source>
        <dbReference type="EMBL" id="ERK58402.1"/>
    </source>
</evidence>
<dbReference type="Gene3D" id="3.40.1010.10">
    <property type="entry name" value="Cobalt-precorrin-4 Transmethylase, Domain 1"/>
    <property type="match status" value="1"/>
</dbReference>
<dbReference type="eggNOG" id="COG3956">
    <property type="taxonomic scope" value="Bacteria"/>
</dbReference>
<proteinExistence type="predicted"/>
<dbReference type="AlphaFoldDB" id="U2S6I5"/>
<comment type="caution">
    <text evidence="3">The sequence shown here is derived from an EMBL/GenBank/DDBJ whole genome shotgun (WGS) entry which is preliminary data.</text>
</comment>
<dbReference type="Proteomes" id="UP000016637">
    <property type="component" value="Unassembled WGS sequence"/>
</dbReference>
<protein>
    <submittedName>
        <fullName evidence="3">Tetrapyrrole methylase</fullName>
    </submittedName>
</protein>
<feature type="coiled-coil region" evidence="1">
    <location>
        <begin position="241"/>
        <end position="268"/>
    </location>
</feature>
<dbReference type="InterPro" id="IPR014777">
    <property type="entry name" value="4pyrrole_Mease_sub1"/>
</dbReference>
<dbReference type="Pfam" id="PF00590">
    <property type="entry name" value="TP_methylase"/>
    <property type="match status" value="1"/>
</dbReference>
<keyword evidence="3" id="KW-0808">Transferase</keyword>
<keyword evidence="4" id="KW-1185">Reference proteome</keyword>
<evidence type="ECO:0000313" key="4">
    <source>
        <dbReference type="Proteomes" id="UP000016637"/>
    </source>
</evidence>
<evidence type="ECO:0000256" key="1">
    <source>
        <dbReference type="SAM" id="Coils"/>
    </source>
</evidence>
<gene>
    <name evidence="3" type="ORF">HMPREF1983_00806</name>
</gene>
<dbReference type="CDD" id="cd11723">
    <property type="entry name" value="YabN_N_like"/>
    <property type="match status" value="1"/>
</dbReference>
<dbReference type="InterPro" id="IPR035996">
    <property type="entry name" value="4pyrrol_Methylase_sf"/>
</dbReference>
<organism evidence="3 4">
    <name type="scientific">Gemella bergeri ATCC 700627</name>
    <dbReference type="NCBI Taxonomy" id="1321820"/>
    <lineage>
        <taxon>Bacteria</taxon>
        <taxon>Bacillati</taxon>
        <taxon>Bacillota</taxon>
        <taxon>Bacilli</taxon>
        <taxon>Bacillales</taxon>
        <taxon>Gemellaceae</taxon>
        <taxon>Gemella</taxon>
    </lineage>
</organism>
<name>U2S6I5_9BACL</name>
<evidence type="ECO:0000259" key="2">
    <source>
        <dbReference type="Pfam" id="PF00590"/>
    </source>
</evidence>
<keyword evidence="1" id="KW-0175">Coiled coil</keyword>
<dbReference type="InterPro" id="IPR000878">
    <property type="entry name" value="4pyrrol_Mease"/>
</dbReference>
<reference evidence="3 4" key="1">
    <citation type="submission" date="2013-08" db="EMBL/GenBank/DDBJ databases">
        <authorList>
            <person name="Weinstock G."/>
            <person name="Sodergren E."/>
            <person name="Wylie T."/>
            <person name="Fulton L."/>
            <person name="Fulton R."/>
            <person name="Fronick C."/>
            <person name="O'Laughlin M."/>
            <person name="Godfrey J."/>
            <person name="Miner T."/>
            <person name="Herter B."/>
            <person name="Appelbaum E."/>
            <person name="Cordes M."/>
            <person name="Lek S."/>
            <person name="Wollam A."/>
            <person name="Pepin K.H."/>
            <person name="Palsikar V.B."/>
            <person name="Mitreva M."/>
            <person name="Wilson R.K."/>
        </authorList>
    </citation>
    <scope>NUCLEOTIDE SEQUENCE [LARGE SCALE GENOMIC DNA]</scope>
    <source>
        <strain evidence="3 4">ATCC 700627</strain>
    </source>
</reference>
<dbReference type="GO" id="GO:0032259">
    <property type="term" value="P:methylation"/>
    <property type="evidence" value="ECO:0007669"/>
    <property type="project" value="UniProtKB-KW"/>
</dbReference>
<dbReference type="EMBL" id="AWVP01000050">
    <property type="protein sequence ID" value="ERK58402.1"/>
    <property type="molecule type" value="Genomic_DNA"/>
</dbReference>
<dbReference type="PATRIC" id="fig|1321820.3.peg.785"/>
<dbReference type="RefSeq" id="WP_021753467.1">
    <property type="nucleotide sequence ID" value="NZ_KI271865.1"/>
</dbReference>
<feature type="domain" description="Tetrapyrrole methylase" evidence="2">
    <location>
        <begin position="1"/>
        <end position="202"/>
    </location>
</feature>
<dbReference type="InterPro" id="IPR035013">
    <property type="entry name" value="YabN_N"/>
</dbReference>
<dbReference type="HOGENOM" id="CLU_038356_1_1_9"/>
<dbReference type="GO" id="GO:0008168">
    <property type="term" value="F:methyltransferase activity"/>
    <property type="evidence" value="ECO:0007669"/>
    <property type="project" value="UniProtKB-KW"/>
</dbReference>
<accession>U2S6I5</accession>
<sequence length="310" mass="35521">MIYIVGLGPNDSYNIKENIKTLILENKNAKIIARIDEHPAMDFLRDNNISFETCDRFYLENDNFEDTYKQIAKYIVDVAKSNDVLYLLPGHPMVAELTTQLLIKSDIEVDVIGGESFLDVCFNAFRFDPVESFTLLDATDIKSFSNINPYHHIIITQCYDDLTAANISTELMNYYPYDYEVKIVEQAGSENEKLYTSALNELSATVGEKVNNLRAVYIPPFKEGQSFNIRDYTLEFDENANITEMQLIEKLENIIKKLRENSESTSDLSQKNTELLAKLINTALDFTIAGDSYYEFSDILDTMKKDREDG</sequence>
<dbReference type="SUPFAM" id="SSF53790">
    <property type="entry name" value="Tetrapyrrole methylase"/>
    <property type="match status" value="1"/>
</dbReference>